<evidence type="ECO:0000256" key="12">
    <source>
        <dbReference type="SAM" id="MobiDB-lite"/>
    </source>
</evidence>
<feature type="region of interest" description="Disordered" evidence="12">
    <location>
        <begin position="307"/>
        <end position="349"/>
    </location>
</feature>
<evidence type="ECO:0000313" key="16">
    <source>
        <dbReference type="RefSeq" id="XP_027108352.2"/>
    </source>
</evidence>
<dbReference type="InterPro" id="IPR013083">
    <property type="entry name" value="Znf_RING/FYVE/PHD"/>
</dbReference>
<dbReference type="Gene3D" id="3.40.50.620">
    <property type="entry name" value="HUPs"/>
    <property type="match status" value="1"/>
</dbReference>
<dbReference type="InterPro" id="IPR003613">
    <property type="entry name" value="Ubox_domain"/>
</dbReference>
<dbReference type="InterPro" id="IPR011009">
    <property type="entry name" value="Kinase-like_dom_sf"/>
</dbReference>
<dbReference type="AlphaFoldDB" id="A0A6P6W2D7"/>
<feature type="compositionally biased region" description="Low complexity" evidence="12">
    <location>
        <begin position="339"/>
        <end position="349"/>
    </location>
</feature>
<dbReference type="PROSITE" id="PS51698">
    <property type="entry name" value="U_BOX"/>
    <property type="match status" value="1"/>
</dbReference>
<dbReference type="CDD" id="cd14066">
    <property type="entry name" value="STKc_IRAK"/>
    <property type="match status" value="1"/>
</dbReference>
<dbReference type="InterPro" id="IPR017441">
    <property type="entry name" value="Protein_kinase_ATP_BS"/>
</dbReference>
<keyword evidence="7" id="KW-0418">Kinase</keyword>
<dbReference type="InterPro" id="IPR014729">
    <property type="entry name" value="Rossmann-like_a/b/a_fold"/>
</dbReference>
<feature type="domain" description="Protein kinase" evidence="13">
    <location>
        <begin position="679"/>
        <end position="949"/>
    </location>
</feature>
<dbReference type="RefSeq" id="XP_027108352.2">
    <property type="nucleotide sequence ID" value="XM_027252551.2"/>
</dbReference>
<dbReference type="InterPro" id="IPR051348">
    <property type="entry name" value="U-box_ubiquitin_ligases"/>
</dbReference>
<dbReference type="SMART" id="SM00220">
    <property type="entry name" value="S_TKc"/>
    <property type="match status" value="1"/>
</dbReference>
<dbReference type="GO" id="GO:0016567">
    <property type="term" value="P:protein ubiquitination"/>
    <property type="evidence" value="ECO:0007669"/>
    <property type="project" value="UniProtKB-UniPathway"/>
</dbReference>
<evidence type="ECO:0000259" key="13">
    <source>
        <dbReference type="PROSITE" id="PS50011"/>
    </source>
</evidence>
<feature type="binding site" evidence="10">
    <location>
        <position position="706"/>
    </location>
    <ligand>
        <name>ATP</name>
        <dbReference type="ChEBI" id="CHEBI:30616"/>
    </ligand>
</feature>
<evidence type="ECO:0000256" key="10">
    <source>
        <dbReference type="PROSITE-ProRule" id="PRU10141"/>
    </source>
</evidence>
<dbReference type="SUPFAM" id="SSF56112">
    <property type="entry name" value="Protein kinase-like (PK-like)"/>
    <property type="match status" value="1"/>
</dbReference>
<feature type="compositionally biased region" description="Polar residues" evidence="12">
    <location>
        <begin position="257"/>
        <end position="289"/>
    </location>
</feature>
<dbReference type="SMART" id="SM00504">
    <property type="entry name" value="Ubox"/>
    <property type="match status" value="1"/>
</dbReference>
<sequence>MALLTSVREIPQRTERIRYPAVDLRALSMSSSSSEIVEERSSSTSSSTTSPNFAPPSRALTDSDDAVYVALGKEVKEAELTLSWALHNCGGRKTIILHVHQPAQKISMMGANVPISRLEEYRVRAHHEAERQDMQKLLDKYMLICKKAGVQVDKLYIEKDSIEKGIVELILLHCIKKLVMGGAAKGHYSRKMMEPRSKKAIYVRQQAPSFCQIRFICKGHLIHTREGTPSGVNMEGMSPLLQPCPSGDNLEVMSRSFQASPSDETGQSHSLRSRSVPQGENGQLLSSLSVPDHRRVVSDNHAVKFTGVSTRDGLGGVSPHSRSSVQQSSDGWDRRPQRSHSMASRFSSSSSSEIIEDLASLSIPRMVGSEIIEDLASLSSSVPLGENGQLLSSLSVPDHRRVVSDNHALKFTGVSPCDGLGGVSPHSRSSVQQSSDGWDGRPQRSHSMASRFSSSSSSEIIEDLASLSIPRMVGSGNELDAPLHSDEDYCSLSPSPLVTEGNMHDELYNRLQQSVEDAEISRREAYEESMKHRKAVKEAIEAARWARASEARYSEEFRLRKEVEEALVKHKEEIENMQYQLDEIKNKLQLAMEQKSSLESQIATSDKTVEDLKQKMFAAIDLLQKFKIEKDNLQVERDNAVREAEELKIKQAEEASSASMSCFFSEYSICEINEATHNFDQELKIGEGGYGSVYKGHLHHTQVAIKVLHQHSSQGPLEFQQEVGILSTLRHPNIVTLIGACRETCSLIYEYLPNGSLEDRLSCKDNTPPLSWQTRIRIASELCSALIFLHSCSPRGIIHGDLKPANILLDNNFVSKLCDFGMCRVLGEDKFSDNNTSLCCRTDHPKGTLAYIDPEYLATGELTTKSDVYSFGIILLRLLTGKPALGIYKEVENALNKGNLKDILDSTAGDWPFVQAQQLVHLAMRSCEMSRKTRPELASEIWRVLEPMRASCGTCCSRLIFEEESQMPSYFICPIFQEVMQDPVVAADGYTYEAEALKGWLDSDHDTSPMTNLKLAHRNLVQNHALRSAIQEWLQKR</sequence>
<dbReference type="InterPro" id="IPR008271">
    <property type="entry name" value="Ser/Thr_kinase_AS"/>
</dbReference>
<feature type="compositionally biased region" description="Low complexity" evidence="12">
    <location>
        <begin position="445"/>
        <end position="454"/>
    </location>
</feature>
<dbReference type="Gene3D" id="3.30.200.20">
    <property type="entry name" value="Phosphorylase Kinase, domain 1"/>
    <property type="match status" value="1"/>
</dbReference>
<name>A0A6P6W2D7_COFAR</name>
<dbReference type="PANTHER" id="PTHR45647">
    <property type="entry name" value="OS02G0152300 PROTEIN"/>
    <property type="match status" value="1"/>
</dbReference>
<dbReference type="Gene3D" id="1.10.510.10">
    <property type="entry name" value="Transferase(Phosphotransferase) domain 1"/>
    <property type="match status" value="1"/>
</dbReference>
<dbReference type="Proteomes" id="UP001652660">
    <property type="component" value="Chromosome 2c"/>
</dbReference>
<dbReference type="Pfam" id="PF04564">
    <property type="entry name" value="U-box"/>
    <property type="match status" value="1"/>
</dbReference>
<feature type="domain" description="U-box" evidence="14">
    <location>
        <begin position="966"/>
        <end position="1037"/>
    </location>
</feature>
<dbReference type="PROSITE" id="PS00108">
    <property type="entry name" value="PROTEIN_KINASE_ST"/>
    <property type="match status" value="1"/>
</dbReference>
<dbReference type="GeneID" id="113728072"/>
<keyword evidence="15" id="KW-1185">Reference proteome</keyword>
<evidence type="ECO:0000313" key="15">
    <source>
        <dbReference type="Proteomes" id="UP001652660"/>
    </source>
</evidence>
<feature type="region of interest" description="Disordered" evidence="12">
    <location>
        <begin position="257"/>
        <end position="292"/>
    </location>
</feature>
<keyword evidence="9 10" id="KW-0067">ATP-binding</keyword>
<feature type="region of interest" description="Disordered" evidence="12">
    <location>
        <begin position="420"/>
        <end position="454"/>
    </location>
</feature>
<dbReference type="PANTHER" id="PTHR45647:SF100">
    <property type="entry name" value="U-BOX DOMAIN-CONTAINING PROTEIN 33"/>
    <property type="match status" value="1"/>
</dbReference>
<dbReference type="OrthoDB" id="4062651at2759"/>
<protein>
    <recommendedName>
        <fullName evidence="4">RING-type E3 ubiquitin transferase</fullName>
        <ecNumber evidence="4">2.3.2.27</ecNumber>
    </recommendedName>
</protein>
<evidence type="ECO:0000256" key="9">
    <source>
        <dbReference type="ARBA" id="ARBA00022840"/>
    </source>
</evidence>
<evidence type="ECO:0000256" key="7">
    <source>
        <dbReference type="ARBA" id="ARBA00022777"/>
    </source>
</evidence>
<evidence type="ECO:0000256" key="6">
    <source>
        <dbReference type="ARBA" id="ARBA00022741"/>
    </source>
</evidence>
<dbReference type="GO" id="GO:0004672">
    <property type="term" value="F:protein kinase activity"/>
    <property type="evidence" value="ECO:0007669"/>
    <property type="project" value="InterPro"/>
</dbReference>
<evidence type="ECO:0000259" key="14">
    <source>
        <dbReference type="PROSITE" id="PS51698"/>
    </source>
</evidence>
<reference evidence="16" key="2">
    <citation type="submission" date="2025-08" db="UniProtKB">
        <authorList>
            <consortium name="RefSeq"/>
        </authorList>
    </citation>
    <scope>IDENTIFICATION</scope>
    <source>
        <tissue evidence="16">Leaves</tissue>
    </source>
</reference>
<dbReference type="CDD" id="cd01989">
    <property type="entry name" value="USP_STK_Ubox_N"/>
    <property type="match status" value="1"/>
</dbReference>
<keyword evidence="6 10" id="KW-0547">Nucleotide-binding</keyword>
<evidence type="ECO:0000256" key="1">
    <source>
        <dbReference type="ARBA" id="ARBA00000900"/>
    </source>
</evidence>
<dbReference type="Gene3D" id="3.30.40.10">
    <property type="entry name" value="Zinc/RING finger domain, C3HC4 (zinc finger)"/>
    <property type="match status" value="1"/>
</dbReference>
<feature type="region of interest" description="Disordered" evidence="12">
    <location>
        <begin position="33"/>
        <end position="58"/>
    </location>
</feature>
<dbReference type="InterPro" id="IPR000719">
    <property type="entry name" value="Prot_kinase_dom"/>
</dbReference>
<evidence type="ECO:0000256" key="11">
    <source>
        <dbReference type="SAM" id="Coils"/>
    </source>
</evidence>
<accession>A0A6P6W2D7</accession>
<evidence type="ECO:0000256" key="2">
    <source>
        <dbReference type="ARBA" id="ARBA00003861"/>
    </source>
</evidence>
<dbReference type="CDD" id="cd16655">
    <property type="entry name" value="RING-Ubox_WDSUB1-like"/>
    <property type="match status" value="1"/>
</dbReference>
<keyword evidence="5" id="KW-0808">Transferase</keyword>
<evidence type="ECO:0000256" key="8">
    <source>
        <dbReference type="ARBA" id="ARBA00022786"/>
    </source>
</evidence>
<gene>
    <name evidence="16" type="primary">LOC113728072</name>
</gene>
<organism evidence="15 16">
    <name type="scientific">Coffea arabica</name>
    <name type="common">Arabian coffee</name>
    <dbReference type="NCBI Taxonomy" id="13443"/>
    <lineage>
        <taxon>Eukaryota</taxon>
        <taxon>Viridiplantae</taxon>
        <taxon>Streptophyta</taxon>
        <taxon>Embryophyta</taxon>
        <taxon>Tracheophyta</taxon>
        <taxon>Spermatophyta</taxon>
        <taxon>Magnoliopsida</taxon>
        <taxon>eudicotyledons</taxon>
        <taxon>Gunneridae</taxon>
        <taxon>Pentapetalae</taxon>
        <taxon>asterids</taxon>
        <taxon>lamiids</taxon>
        <taxon>Gentianales</taxon>
        <taxon>Rubiaceae</taxon>
        <taxon>Ixoroideae</taxon>
        <taxon>Gardenieae complex</taxon>
        <taxon>Bertiereae - Coffeeae clade</taxon>
        <taxon>Coffeeae</taxon>
        <taxon>Coffea</taxon>
    </lineage>
</organism>
<dbReference type="GO" id="GO:0005524">
    <property type="term" value="F:ATP binding"/>
    <property type="evidence" value="ECO:0007669"/>
    <property type="project" value="UniProtKB-UniRule"/>
</dbReference>
<dbReference type="GO" id="GO:0061630">
    <property type="term" value="F:ubiquitin protein ligase activity"/>
    <property type="evidence" value="ECO:0007669"/>
    <property type="project" value="UniProtKB-EC"/>
</dbReference>
<evidence type="ECO:0000256" key="3">
    <source>
        <dbReference type="ARBA" id="ARBA00004906"/>
    </source>
</evidence>
<dbReference type="PROSITE" id="PS50011">
    <property type="entry name" value="PROTEIN_KINASE_DOM"/>
    <property type="match status" value="1"/>
</dbReference>
<dbReference type="PROSITE" id="PS00107">
    <property type="entry name" value="PROTEIN_KINASE_ATP"/>
    <property type="match status" value="1"/>
</dbReference>
<dbReference type="SUPFAM" id="SSF57850">
    <property type="entry name" value="RING/U-box"/>
    <property type="match status" value="1"/>
</dbReference>
<dbReference type="Pfam" id="PF00069">
    <property type="entry name" value="Pkinase"/>
    <property type="match status" value="1"/>
</dbReference>
<feature type="compositionally biased region" description="Low complexity" evidence="12">
    <location>
        <begin position="317"/>
        <end position="329"/>
    </location>
</feature>
<comment type="function">
    <text evidence="2">Functions as an E3 ubiquitin ligase.</text>
</comment>
<evidence type="ECO:0000256" key="5">
    <source>
        <dbReference type="ARBA" id="ARBA00022679"/>
    </source>
</evidence>
<feature type="compositionally biased region" description="Low complexity" evidence="12">
    <location>
        <begin position="423"/>
        <end position="435"/>
    </location>
</feature>
<dbReference type="UniPathway" id="UPA00143"/>
<keyword evidence="11" id="KW-0175">Coiled coil</keyword>
<keyword evidence="8" id="KW-0833">Ubl conjugation pathway</keyword>
<dbReference type="EC" id="2.3.2.27" evidence="4"/>
<proteinExistence type="predicted"/>
<feature type="coiled-coil region" evidence="11">
    <location>
        <begin position="560"/>
        <end position="655"/>
    </location>
</feature>
<evidence type="ECO:0000256" key="4">
    <source>
        <dbReference type="ARBA" id="ARBA00012483"/>
    </source>
</evidence>
<comment type="catalytic activity">
    <reaction evidence="1">
        <text>S-ubiquitinyl-[E2 ubiquitin-conjugating enzyme]-L-cysteine + [acceptor protein]-L-lysine = [E2 ubiquitin-conjugating enzyme]-L-cysteine + N(6)-ubiquitinyl-[acceptor protein]-L-lysine.</text>
        <dbReference type="EC" id="2.3.2.27"/>
    </reaction>
</comment>
<comment type="pathway">
    <text evidence="3">Protein modification; protein ubiquitination.</text>
</comment>
<reference evidence="15" key="1">
    <citation type="journal article" date="2025" name="Foods">
        <title>Unveiling the Microbial Signatures of Arabica Coffee Cherries: Insights into Ripeness Specific Diversity, Functional Traits, and Implications for Quality and Safety.</title>
        <authorList>
            <consortium name="RefSeq"/>
            <person name="Tenea G.N."/>
            <person name="Cifuentes V."/>
            <person name="Reyes P."/>
            <person name="Cevallos-Vallejos M."/>
        </authorList>
    </citation>
    <scope>NUCLEOTIDE SEQUENCE [LARGE SCALE GENOMIC DNA]</scope>
</reference>